<feature type="compositionally biased region" description="Polar residues" evidence="1">
    <location>
        <begin position="556"/>
        <end position="575"/>
    </location>
</feature>
<feature type="region of interest" description="Disordered" evidence="1">
    <location>
        <begin position="553"/>
        <end position="575"/>
    </location>
</feature>
<name>A0A3M7J0U6_HORWE</name>
<dbReference type="Proteomes" id="UP000281677">
    <property type="component" value="Unassembled WGS sequence"/>
</dbReference>
<feature type="compositionally biased region" description="Polar residues" evidence="1">
    <location>
        <begin position="460"/>
        <end position="480"/>
    </location>
</feature>
<proteinExistence type="predicted"/>
<evidence type="ECO:0000313" key="3">
    <source>
        <dbReference type="Proteomes" id="UP000281677"/>
    </source>
</evidence>
<dbReference type="AlphaFoldDB" id="A0A3M7J0U6"/>
<dbReference type="EMBL" id="QWIT01000102">
    <property type="protein sequence ID" value="RMZ31340.1"/>
    <property type="molecule type" value="Genomic_DNA"/>
</dbReference>
<dbReference type="InterPro" id="IPR032675">
    <property type="entry name" value="LRR_dom_sf"/>
</dbReference>
<protein>
    <submittedName>
        <fullName evidence="2">Uncharacterized protein</fullName>
    </submittedName>
</protein>
<evidence type="ECO:0000313" key="2">
    <source>
        <dbReference type="EMBL" id="RMZ31340.1"/>
    </source>
</evidence>
<comment type="caution">
    <text evidence="2">The sequence shown here is derived from an EMBL/GenBank/DDBJ whole genome shotgun (WGS) entry which is preliminary data.</text>
</comment>
<dbReference type="Gene3D" id="3.80.10.10">
    <property type="entry name" value="Ribonuclease Inhibitor"/>
    <property type="match status" value="1"/>
</dbReference>
<dbReference type="OrthoDB" id="9876299at2759"/>
<accession>A0A3M7J0U6</accession>
<gene>
    <name evidence="2" type="ORF">D0859_04534</name>
</gene>
<feature type="region of interest" description="Disordered" evidence="1">
    <location>
        <begin position="145"/>
        <end position="164"/>
    </location>
</feature>
<dbReference type="SUPFAM" id="SSF52047">
    <property type="entry name" value="RNI-like"/>
    <property type="match status" value="1"/>
</dbReference>
<reference evidence="2 3" key="1">
    <citation type="journal article" date="2018" name="BMC Genomics">
        <title>Genomic evidence for intraspecific hybridization in a clonal and extremely halotolerant yeast.</title>
        <authorList>
            <person name="Gostincar C."/>
            <person name="Stajich J.E."/>
            <person name="Zupancic J."/>
            <person name="Zalar P."/>
            <person name="Gunde-Cimerman N."/>
        </authorList>
    </citation>
    <scope>NUCLEOTIDE SEQUENCE [LARGE SCALE GENOMIC DNA]</scope>
    <source>
        <strain evidence="2 3">EXF-120</strain>
    </source>
</reference>
<dbReference type="VEuPathDB" id="FungiDB:BTJ68_07207"/>
<feature type="region of interest" description="Disordered" evidence="1">
    <location>
        <begin position="453"/>
        <end position="496"/>
    </location>
</feature>
<organism evidence="2 3">
    <name type="scientific">Hortaea werneckii</name>
    <name type="common">Black yeast</name>
    <name type="synonym">Cladosporium werneckii</name>
    <dbReference type="NCBI Taxonomy" id="91943"/>
    <lineage>
        <taxon>Eukaryota</taxon>
        <taxon>Fungi</taxon>
        <taxon>Dikarya</taxon>
        <taxon>Ascomycota</taxon>
        <taxon>Pezizomycotina</taxon>
        <taxon>Dothideomycetes</taxon>
        <taxon>Dothideomycetidae</taxon>
        <taxon>Mycosphaerellales</taxon>
        <taxon>Teratosphaeriaceae</taxon>
        <taxon>Hortaea</taxon>
    </lineage>
</organism>
<sequence length="762" mass="84095">MYAPEKKAFEIRTLAAAKHRHLPQQQQQQQLAMKGPKPTFVRISEALLKHRPFHPFKKLTTCQPVSSNCAPSTESAADDELYLPFARTNFNNDSTDDLAVSNESLVDDMGKSNKFDFSNRPNSGVKLGNSIASALTKEAHKLITKARKQSTDSSAASEKDSTSHCIDLQAPKKALGDDGLAALADGLESALRRGNDLASLALEDLNLSENGITVASLARLAPIIELARHDLKTLNLSNNNSMVTTDVEAEQWESFLTSFRGCLKLRRLDLGDNPGLGRRAIEIFARIHINEPLVTPTRLSGDGSVLSLTSEIAENENPEEQQLDEDIDSGDEAFAKSLSNAKMLKRRCGLRSVPYITISNTGIDDAAGLWLSYVLEDHYFPGQLTDDLNGIHTNNTIKVYQQDTDSTGIDWSGNILGKEGLALLHKAEAVRTYTLLDDPSVLADSLLVEDEVTGDDSTGERSASVNRRLSRGQPSNTRASIRSIHTADGGEHEASELESARRKIQRHLIEHHSPICMDLWQAALKIVAGSRSLLIVAPKYRKYFAGEAVVALPSPDTLNSQDPPKSQPSRADSGKTLSIDTAQAKALAGQCKASYAKTLSGMSTGTKGEPELAITETTNSLTTPKIIFKPHRKGAFSEGADLPAVTERLNHFILRNDLSARFVKYQIERTQREANAVNMPERIFWRDIGNVTHLPQNLVDRIFSFVLPNDWVKLLSEEQRRAAFRWGIQRRSLKTAEEWKKKDMATRAWLLLDSIKCLAYAQ</sequence>
<evidence type="ECO:0000256" key="1">
    <source>
        <dbReference type="SAM" id="MobiDB-lite"/>
    </source>
</evidence>